<comment type="caution">
    <text evidence="2">The sequence shown here is derived from an EMBL/GenBank/DDBJ whole genome shotgun (WGS) entry which is preliminary data.</text>
</comment>
<proteinExistence type="predicted"/>
<evidence type="ECO:0000313" key="2">
    <source>
        <dbReference type="EMBL" id="GJE54409.1"/>
    </source>
</evidence>
<sequence length="57" mass="6063">MKLTLAGRRSPVRASARAATARYVPVRSYDENAAFLALGTTLFAVLVLVLCAIALRG</sequence>
<keyword evidence="3" id="KW-1185">Reference proteome</keyword>
<dbReference type="Proteomes" id="UP001055101">
    <property type="component" value="Unassembled WGS sequence"/>
</dbReference>
<dbReference type="EMBL" id="BPRA01000003">
    <property type="protein sequence ID" value="GJE54409.1"/>
    <property type="molecule type" value="Genomic_DNA"/>
</dbReference>
<evidence type="ECO:0000256" key="1">
    <source>
        <dbReference type="SAM" id="Phobius"/>
    </source>
</evidence>
<feature type="transmembrane region" description="Helical" evidence="1">
    <location>
        <begin position="33"/>
        <end position="55"/>
    </location>
</feature>
<name>A0ABQ4TJJ3_9HYPH</name>
<keyword evidence="1" id="KW-0472">Membrane</keyword>
<dbReference type="RefSeq" id="WP_187272411.1">
    <property type="nucleotide sequence ID" value="NZ_BPRA01000003.1"/>
</dbReference>
<reference evidence="2" key="2">
    <citation type="submission" date="2021-08" db="EMBL/GenBank/DDBJ databases">
        <authorList>
            <person name="Tani A."/>
            <person name="Ola A."/>
            <person name="Ogura Y."/>
            <person name="Katsura K."/>
            <person name="Hayashi T."/>
        </authorList>
    </citation>
    <scope>NUCLEOTIDE SEQUENCE</scope>
    <source>
        <strain evidence="2">DSM 23674</strain>
    </source>
</reference>
<organism evidence="2 3">
    <name type="scientific">Methylobacterium thuringiense</name>
    <dbReference type="NCBI Taxonomy" id="1003091"/>
    <lineage>
        <taxon>Bacteria</taxon>
        <taxon>Pseudomonadati</taxon>
        <taxon>Pseudomonadota</taxon>
        <taxon>Alphaproteobacteria</taxon>
        <taxon>Hyphomicrobiales</taxon>
        <taxon>Methylobacteriaceae</taxon>
        <taxon>Methylobacterium</taxon>
    </lineage>
</organism>
<keyword evidence="1" id="KW-0812">Transmembrane</keyword>
<protein>
    <submittedName>
        <fullName evidence="2">Uncharacterized protein</fullName>
    </submittedName>
</protein>
<reference evidence="2" key="1">
    <citation type="journal article" date="2021" name="Front. Microbiol.">
        <title>Comprehensive Comparative Genomics and Phenotyping of Methylobacterium Species.</title>
        <authorList>
            <person name="Alessa O."/>
            <person name="Ogura Y."/>
            <person name="Fujitani Y."/>
            <person name="Takami H."/>
            <person name="Hayashi T."/>
            <person name="Sahin N."/>
            <person name="Tani A."/>
        </authorList>
    </citation>
    <scope>NUCLEOTIDE SEQUENCE</scope>
    <source>
        <strain evidence="2">DSM 23674</strain>
    </source>
</reference>
<accession>A0ABQ4TJJ3</accession>
<evidence type="ECO:0000313" key="3">
    <source>
        <dbReference type="Proteomes" id="UP001055101"/>
    </source>
</evidence>
<gene>
    <name evidence="2" type="ORF">EKPJFOCH_0884</name>
</gene>
<keyword evidence="1" id="KW-1133">Transmembrane helix</keyword>